<name>A0ABW9GMA8_9GAMM</name>
<dbReference type="GeneID" id="97219125"/>
<evidence type="ECO:0000313" key="1">
    <source>
        <dbReference type="EMBL" id="MFM4891937.1"/>
    </source>
</evidence>
<dbReference type="Proteomes" id="UP001630969">
    <property type="component" value="Unassembled WGS sequence"/>
</dbReference>
<accession>A0ABW9GMA8</accession>
<dbReference type="RefSeq" id="WP_408788050.1">
    <property type="nucleotide sequence ID" value="NZ_JBGXBU010000001.1"/>
</dbReference>
<gene>
    <name evidence="1" type="ORF">ACEUDJ_03460</name>
</gene>
<sequence>MNNARPEAIGFSPRDKGVVMRVLAWVVLCLSLSGCATITSRMGEDSTWGHPYSSVQTAADNGAECIVVSVLGAPPLLLFAIPITLVDMGSALVVDTVMLPIDLAMTPDDPDLKTPRSLVCHYDYKI</sequence>
<dbReference type="PROSITE" id="PS51257">
    <property type="entry name" value="PROKAR_LIPOPROTEIN"/>
    <property type="match status" value="1"/>
</dbReference>
<evidence type="ECO:0000313" key="2">
    <source>
        <dbReference type="Proteomes" id="UP001630969"/>
    </source>
</evidence>
<keyword evidence="2" id="KW-1185">Reference proteome</keyword>
<protein>
    <submittedName>
        <fullName evidence="1">YceK/YidQ family lipoprotein</fullName>
    </submittedName>
</protein>
<keyword evidence="1" id="KW-0449">Lipoprotein</keyword>
<comment type="caution">
    <text evidence="1">The sequence shown here is derived from an EMBL/GenBank/DDBJ whole genome shotgun (WGS) entry which is preliminary data.</text>
</comment>
<reference evidence="1 2" key="1">
    <citation type="submission" date="2024-09" db="EMBL/GenBank/DDBJ databases">
        <title>Aeromonas strains Genome sequencing and assembly.</title>
        <authorList>
            <person name="Hu X."/>
            <person name="Tang B."/>
        </authorList>
    </citation>
    <scope>NUCLEOTIDE SEQUENCE [LARGE SCALE GENOMIC DNA]</scope>
    <source>
        <strain evidence="1 2">NB23SCDHY001</strain>
    </source>
</reference>
<dbReference type="Pfam" id="PF07119">
    <property type="entry name" value="DUF1375"/>
    <property type="match status" value="1"/>
</dbReference>
<proteinExistence type="predicted"/>
<organism evidence="1 2">
    <name type="scientific">Aeromonas bivalvium</name>
    <dbReference type="NCBI Taxonomy" id="440079"/>
    <lineage>
        <taxon>Bacteria</taxon>
        <taxon>Pseudomonadati</taxon>
        <taxon>Pseudomonadota</taxon>
        <taxon>Gammaproteobacteria</taxon>
        <taxon>Aeromonadales</taxon>
        <taxon>Aeromonadaceae</taxon>
        <taxon>Aeromonas</taxon>
    </lineage>
</organism>
<dbReference type="InterPro" id="IPR010780">
    <property type="entry name" value="DUF1375"/>
</dbReference>
<dbReference type="EMBL" id="JBGXBU010000001">
    <property type="protein sequence ID" value="MFM4891937.1"/>
    <property type="molecule type" value="Genomic_DNA"/>
</dbReference>